<feature type="domain" description="HMA" evidence="1">
    <location>
        <begin position="1"/>
        <end position="63"/>
    </location>
</feature>
<keyword evidence="3" id="KW-1185">Reference proteome</keyword>
<dbReference type="InterPro" id="IPR036163">
    <property type="entry name" value="HMA_dom_sf"/>
</dbReference>
<dbReference type="AlphaFoldDB" id="A0A1I5WS74"/>
<sequence length="65" mass="6970">MTKYTVEKMSCGHCTSAIKKSIHSVDPAAQVNCDLSDRTVQVDSALDDDAIRNAIREAGYEPAAA</sequence>
<gene>
    <name evidence="2" type="ORF">SAMN04488047_1559</name>
</gene>
<dbReference type="Gene3D" id="3.30.70.100">
    <property type="match status" value="1"/>
</dbReference>
<dbReference type="CDD" id="cd00371">
    <property type="entry name" value="HMA"/>
    <property type="match status" value="1"/>
</dbReference>
<proteinExistence type="predicted"/>
<reference evidence="2 3" key="1">
    <citation type="submission" date="2016-10" db="EMBL/GenBank/DDBJ databases">
        <authorList>
            <person name="de Groot N.N."/>
        </authorList>
    </citation>
    <scope>NUCLEOTIDE SEQUENCE [LARGE SCALE GENOMIC DNA]</scope>
    <source>
        <strain evidence="2 3">DSM 19547</strain>
    </source>
</reference>
<dbReference type="OrthoDB" id="9801832at2"/>
<dbReference type="SUPFAM" id="SSF55008">
    <property type="entry name" value="HMA, heavy metal-associated domain"/>
    <property type="match status" value="1"/>
</dbReference>
<dbReference type="GO" id="GO:0046872">
    <property type="term" value="F:metal ion binding"/>
    <property type="evidence" value="ECO:0007669"/>
    <property type="project" value="InterPro"/>
</dbReference>
<dbReference type="Proteomes" id="UP000199356">
    <property type="component" value="Unassembled WGS sequence"/>
</dbReference>
<dbReference type="EMBL" id="FOXA01000055">
    <property type="protein sequence ID" value="SFQ22642.1"/>
    <property type="molecule type" value="Genomic_DNA"/>
</dbReference>
<organism evidence="2 3">
    <name type="scientific">Tranquillimonas alkanivorans</name>
    <dbReference type="NCBI Taxonomy" id="441119"/>
    <lineage>
        <taxon>Bacteria</taxon>
        <taxon>Pseudomonadati</taxon>
        <taxon>Pseudomonadota</taxon>
        <taxon>Alphaproteobacteria</taxon>
        <taxon>Rhodobacterales</taxon>
        <taxon>Roseobacteraceae</taxon>
        <taxon>Tranquillimonas</taxon>
    </lineage>
</organism>
<evidence type="ECO:0000313" key="2">
    <source>
        <dbReference type="EMBL" id="SFQ22642.1"/>
    </source>
</evidence>
<dbReference type="RefSeq" id="WP_093425919.1">
    <property type="nucleotide sequence ID" value="NZ_FOXA01000055.1"/>
</dbReference>
<accession>A0A1I5WS74</accession>
<dbReference type="PROSITE" id="PS50846">
    <property type="entry name" value="HMA_2"/>
    <property type="match status" value="1"/>
</dbReference>
<dbReference type="InterPro" id="IPR006121">
    <property type="entry name" value="HMA_dom"/>
</dbReference>
<dbReference type="Pfam" id="PF00403">
    <property type="entry name" value="HMA"/>
    <property type="match status" value="1"/>
</dbReference>
<evidence type="ECO:0000313" key="3">
    <source>
        <dbReference type="Proteomes" id="UP000199356"/>
    </source>
</evidence>
<evidence type="ECO:0000259" key="1">
    <source>
        <dbReference type="PROSITE" id="PS50846"/>
    </source>
</evidence>
<name>A0A1I5WS74_9RHOB</name>
<protein>
    <submittedName>
        <fullName evidence="2">Copper chaperone</fullName>
    </submittedName>
</protein>
<dbReference type="STRING" id="441119.SAMN04488047_1559"/>